<dbReference type="SUPFAM" id="SSF55604">
    <property type="entry name" value="Glucose permease domain IIB"/>
    <property type="match status" value="1"/>
</dbReference>
<evidence type="ECO:0000256" key="3">
    <source>
        <dbReference type="ARBA" id="ARBA00022475"/>
    </source>
</evidence>
<dbReference type="GO" id="GO:0016301">
    <property type="term" value="F:kinase activity"/>
    <property type="evidence" value="ECO:0007669"/>
    <property type="project" value="UniProtKB-KW"/>
</dbReference>
<keyword evidence="4" id="KW-0762">Sugar transport</keyword>
<sequence length="613" mass="65760">MEKSEKYLLISKEIATLVGGEENIQGVAHCATRLRIVLNDNSLVDLKKLENVDLVKGVFVAGDQLQIIFGAGLVNDIYAIFSKLVHRENMSLESIKEQSGLKQNPLQKAIKSLSDVFVEIIPAILAAALLMGLTGVLGKWDVVASNPTLYSLNRLANLASTGIFAILPMAVCYSATKKYGGRPVLGLVVGAIMLDGSLANAYSIGTAGFNPEVLNLFGLQIQMVGFQGGIIIALMMGWVVANLDKYFIKKIPDVVKLLVAPMLTVFISTLLLFTIVGPLGRLLGDTITGSLLWMTENLGFIGYALFGGFQQIIVITGLHHILGAVESQLISSTGTNFLNPLMSVALIGQAGAVLGYLALHWENVKMRELCIPSFISTLFGISEPAIFGVNLRYRYPLIAGCIGGAIAGAYVYFSQLTSLGFGTTAVPGIAIVDPSNNGYINYIIAHVIGLVVAMVLTIVFGKLQKAPHKAFNFVIPAKGKVESIEKANDPTFSSKSLGDGIVVTPTDNLIVAPCDAVVEFTFPTKHAIGLRLDNGVGILIHCGINTVELNGEHFEVLVSANQKVKANTPLIKMDIEAIKKLGYDTQILVIVTETPETVSTKVNANQENWLTFQ</sequence>
<dbReference type="InterPro" id="IPR001127">
    <property type="entry name" value="PTS_EIIA_1_perm"/>
</dbReference>
<dbReference type="InterPro" id="IPR003352">
    <property type="entry name" value="PTS_EIIC"/>
</dbReference>
<keyword evidence="2" id="KW-0813">Transport</keyword>
<proteinExistence type="predicted"/>
<dbReference type="PROSITE" id="PS51103">
    <property type="entry name" value="PTS_EIIC_TYPE_1"/>
    <property type="match status" value="1"/>
</dbReference>
<dbReference type="InterPro" id="IPR001996">
    <property type="entry name" value="PTS_IIB_1"/>
</dbReference>
<feature type="domain" description="PTS EIIB type-1" evidence="14">
    <location>
        <begin position="8"/>
        <end position="91"/>
    </location>
</feature>
<evidence type="ECO:0000256" key="8">
    <source>
        <dbReference type="ARBA" id="ARBA00022777"/>
    </source>
</evidence>
<evidence type="ECO:0000256" key="7">
    <source>
        <dbReference type="ARBA" id="ARBA00022692"/>
    </source>
</evidence>
<evidence type="ECO:0000256" key="4">
    <source>
        <dbReference type="ARBA" id="ARBA00022597"/>
    </source>
</evidence>
<protein>
    <submittedName>
        <fullName evidence="16">PTS system sucrose-specific IIB component, Glc family /PTS system sucrose-specific IIC component, Glc family /PTS system sucrose-specific IIA component, Glc family</fullName>
    </submittedName>
</protein>
<gene>
    <name evidence="16" type="ORF">SAMN02745191_0967</name>
</gene>
<dbReference type="PANTHER" id="PTHR30175">
    <property type="entry name" value="PHOSPHOTRANSFERASE SYSTEM TRANSPORT PROTEIN"/>
    <property type="match status" value="1"/>
</dbReference>
<organism evidence="16 17">
    <name type="scientific">Anaerorhabdus furcosa</name>
    <dbReference type="NCBI Taxonomy" id="118967"/>
    <lineage>
        <taxon>Bacteria</taxon>
        <taxon>Bacillati</taxon>
        <taxon>Bacillota</taxon>
        <taxon>Erysipelotrichia</taxon>
        <taxon>Erysipelotrichales</taxon>
        <taxon>Erysipelotrichaceae</taxon>
        <taxon>Anaerorhabdus</taxon>
    </lineage>
</organism>
<dbReference type="InterPro" id="IPR036878">
    <property type="entry name" value="Glu_permease_IIB"/>
</dbReference>
<name>A0A1T4LMP3_9FIRM</name>
<dbReference type="InterPro" id="IPR011055">
    <property type="entry name" value="Dup_hybrid_motif"/>
</dbReference>
<dbReference type="SUPFAM" id="SSF51261">
    <property type="entry name" value="Duplicated hybrid motif"/>
    <property type="match status" value="1"/>
</dbReference>
<dbReference type="CDD" id="cd00212">
    <property type="entry name" value="PTS_IIB_glc"/>
    <property type="match status" value="1"/>
</dbReference>
<accession>A0A1T4LMP3</accession>
<keyword evidence="8" id="KW-0418">Kinase</keyword>
<feature type="transmembrane region" description="Helical" evidence="12">
    <location>
        <begin position="158"/>
        <end position="176"/>
    </location>
</feature>
<evidence type="ECO:0000256" key="5">
    <source>
        <dbReference type="ARBA" id="ARBA00022679"/>
    </source>
</evidence>
<evidence type="ECO:0000256" key="6">
    <source>
        <dbReference type="ARBA" id="ARBA00022683"/>
    </source>
</evidence>
<feature type="domain" description="PTS EIIC type-1" evidence="15">
    <location>
        <begin position="111"/>
        <end position="476"/>
    </location>
</feature>
<dbReference type="GO" id="GO:0015771">
    <property type="term" value="P:trehalose transport"/>
    <property type="evidence" value="ECO:0007669"/>
    <property type="project" value="TreeGrafter"/>
</dbReference>
<dbReference type="InterPro" id="IPR018113">
    <property type="entry name" value="PTrfase_EIIB_Cys"/>
</dbReference>
<dbReference type="InterPro" id="IPR050558">
    <property type="entry name" value="PTS_Sugar-Specific_Components"/>
</dbReference>
<keyword evidence="5" id="KW-0808">Transferase</keyword>
<dbReference type="Gene3D" id="2.70.70.10">
    <property type="entry name" value="Glucose Permease (Domain IIA)"/>
    <property type="match status" value="1"/>
</dbReference>
<feature type="transmembrane region" description="Helical" evidence="12">
    <location>
        <begin position="224"/>
        <end position="243"/>
    </location>
</feature>
<dbReference type="PROSITE" id="PS51093">
    <property type="entry name" value="PTS_EIIA_TYPE_1"/>
    <property type="match status" value="1"/>
</dbReference>
<keyword evidence="10 12" id="KW-0472">Membrane</keyword>
<reference evidence="17" key="1">
    <citation type="submission" date="2017-02" db="EMBL/GenBank/DDBJ databases">
        <authorList>
            <person name="Varghese N."/>
            <person name="Submissions S."/>
        </authorList>
    </citation>
    <scope>NUCLEOTIDE SEQUENCE [LARGE SCALE GENOMIC DNA]</scope>
    <source>
        <strain evidence="17">ATCC 25662</strain>
    </source>
</reference>
<evidence type="ECO:0000256" key="10">
    <source>
        <dbReference type="ARBA" id="ARBA00023136"/>
    </source>
</evidence>
<dbReference type="GO" id="GO:0005886">
    <property type="term" value="C:plasma membrane"/>
    <property type="evidence" value="ECO:0007669"/>
    <property type="project" value="UniProtKB-SubCell"/>
</dbReference>
<keyword evidence="7 12" id="KW-0812">Transmembrane</keyword>
<dbReference type="OrthoDB" id="92465at2"/>
<dbReference type="PANTHER" id="PTHR30175:SF7">
    <property type="entry name" value="NEGATIVE REGULATOR OF SACY ACTIVITY"/>
    <property type="match status" value="1"/>
</dbReference>
<feature type="transmembrane region" description="Helical" evidence="12">
    <location>
        <begin position="116"/>
        <end position="138"/>
    </location>
</feature>
<evidence type="ECO:0000313" key="17">
    <source>
        <dbReference type="Proteomes" id="UP000243297"/>
    </source>
</evidence>
<feature type="transmembrane region" description="Helical" evidence="12">
    <location>
        <begin position="255"/>
        <end position="280"/>
    </location>
</feature>
<dbReference type="PROSITE" id="PS01035">
    <property type="entry name" value="PTS_EIIB_TYPE_1_CYS"/>
    <property type="match status" value="1"/>
</dbReference>
<dbReference type="AlphaFoldDB" id="A0A1T4LMP3"/>
<dbReference type="RefSeq" id="WP_078711391.1">
    <property type="nucleotide sequence ID" value="NZ_FUWY01000002.1"/>
</dbReference>
<evidence type="ECO:0000256" key="9">
    <source>
        <dbReference type="ARBA" id="ARBA00022989"/>
    </source>
</evidence>
<evidence type="ECO:0000256" key="2">
    <source>
        <dbReference type="ARBA" id="ARBA00022448"/>
    </source>
</evidence>
<dbReference type="PROSITE" id="PS51098">
    <property type="entry name" value="PTS_EIIB_TYPE_1"/>
    <property type="match status" value="1"/>
</dbReference>
<feature type="transmembrane region" description="Helical" evidence="12">
    <location>
        <begin position="337"/>
        <end position="359"/>
    </location>
</feature>
<keyword evidence="3" id="KW-1003">Cell membrane</keyword>
<dbReference type="STRING" id="118967.SAMN02745191_0967"/>
<feature type="domain" description="PTS EIIA type-1" evidence="13">
    <location>
        <begin position="489"/>
        <end position="593"/>
    </location>
</feature>
<feature type="active site" description="Phosphocysteine intermediate; for EIIB activity" evidence="11">
    <location>
        <position position="30"/>
    </location>
</feature>
<feature type="transmembrane region" description="Helical" evidence="12">
    <location>
        <begin position="396"/>
        <end position="413"/>
    </location>
</feature>
<keyword evidence="6" id="KW-0598">Phosphotransferase system</keyword>
<evidence type="ECO:0000259" key="14">
    <source>
        <dbReference type="PROSITE" id="PS51098"/>
    </source>
</evidence>
<dbReference type="GO" id="GO:0009401">
    <property type="term" value="P:phosphoenolpyruvate-dependent sugar phosphotransferase system"/>
    <property type="evidence" value="ECO:0007669"/>
    <property type="project" value="UniProtKB-KW"/>
</dbReference>
<dbReference type="InterPro" id="IPR013013">
    <property type="entry name" value="PTS_EIIC_1"/>
</dbReference>
<feature type="transmembrane region" description="Helical" evidence="12">
    <location>
        <begin position="183"/>
        <end position="204"/>
    </location>
</feature>
<dbReference type="EMBL" id="FUWY01000002">
    <property type="protein sequence ID" value="SJZ55867.1"/>
    <property type="molecule type" value="Genomic_DNA"/>
</dbReference>
<evidence type="ECO:0000259" key="15">
    <source>
        <dbReference type="PROSITE" id="PS51103"/>
    </source>
</evidence>
<evidence type="ECO:0000256" key="11">
    <source>
        <dbReference type="PROSITE-ProRule" id="PRU00421"/>
    </source>
</evidence>
<dbReference type="Pfam" id="PF00367">
    <property type="entry name" value="PTS_EIIB"/>
    <property type="match status" value="1"/>
</dbReference>
<dbReference type="GO" id="GO:0008982">
    <property type="term" value="F:protein-N(PI)-phosphohistidine-sugar phosphotransferase activity"/>
    <property type="evidence" value="ECO:0007669"/>
    <property type="project" value="InterPro"/>
</dbReference>
<dbReference type="NCBIfam" id="TIGR00830">
    <property type="entry name" value="PTBA"/>
    <property type="match status" value="1"/>
</dbReference>
<dbReference type="Gene3D" id="3.30.1360.60">
    <property type="entry name" value="Glucose permease domain IIB"/>
    <property type="match status" value="1"/>
</dbReference>
<keyword evidence="17" id="KW-1185">Reference proteome</keyword>
<keyword evidence="9 12" id="KW-1133">Transmembrane helix</keyword>
<dbReference type="Pfam" id="PF02378">
    <property type="entry name" value="PTS_EIIC"/>
    <property type="match status" value="1"/>
</dbReference>
<evidence type="ECO:0000256" key="1">
    <source>
        <dbReference type="ARBA" id="ARBA00004651"/>
    </source>
</evidence>
<feature type="transmembrane region" description="Helical" evidence="12">
    <location>
        <begin position="300"/>
        <end position="325"/>
    </location>
</feature>
<evidence type="ECO:0000256" key="12">
    <source>
        <dbReference type="SAM" id="Phobius"/>
    </source>
</evidence>
<dbReference type="GO" id="GO:0090589">
    <property type="term" value="F:protein-phosphocysteine-trehalose phosphotransferase system transporter activity"/>
    <property type="evidence" value="ECO:0007669"/>
    <property type="project" value="TreeGrafter"/>
</dbReference>
<comment type="subcellular location">
    <subcellularLocation>
        <location evidence="1">Cell membrane</location>
        <topology evidence="1">Multi-pass membrane protein</topology>
    </subcellularLocation>
</comment>
<dbReference type="Pfam" id="PF00358">
    <property type="entry name" value="PTS_EIIA_1"/>
    <property type="match status" value="1"/>
</dbReference>
<evidence type="ECO:0000313" key="16">
    <source>
        <dbReference type="EMBL" id="SJZ55867.1"/>
    </source>
</evidence>
<evidence type="ECO:0000259" key="13">
    <source>
        <dbReference type="PROSITE" id="PS51093"/>
    </source>
</evidence>
<feature type="transmembrane region" description="Helical" evidence="12">
    <location>
        <begin position="371"/>
        <end position="389"/>
    </location>
</feature>
<dbReference type="Proteomes" id="UP000243297">
    <property type="component" value="Unassembled WGS sequence"/>
</dbReference>
<feature type="transmembrane region" description="Helical" evidence="12">
    <location>
        <begin position="439"/>
        <end position="460"/>
    </location>
</feature>